<reference evidence="3 4" key="1">
    <citation type="submission" date="2023-07" db="EMBL/GenBank/DDBJ databases">
        <title>Sequencing the genomes of 1000 actinobacteria strains.</title>
        <authorList>
            <person name="Klenk H.-P."/>
        </authorList>
    </citation>
    <scope>NUCLEOTIDE SEQUENCE [LARGE SCALE GENOMIC DNA]</scope>
    <source>
        <strain evidence="3 4">DSM 22966</strain>
    </source>
</reference>
<keyword evidence="3" id="KW-0032">Aminotransferase</keyword>
<dbReference type="SUPFAM" id="SSF56322">
    <property type="entry name" value="ADC synthase"/>
    <property type="match status" value="1"/>
</dbReference>
<feature type="domain" description="Anthranilate synthase component I N-terminal" evidence="2">
    <location>
        <begin position="207"/>
        <end position="345"/>
    </location>
</feature>
<name>A0ABU2B286_9MICC</name>
<dbReference type="Gene3D" id="3.40.50.880">
    <property type="match status" value="1"/>
</dbReference>
<keyword evidence="4" id="KW-1185">Reference proteome</keyword>
<protein>
    <submittedName>
        <fullName evidence="3">Para-aminobenzoate synthetase</fullName>
        <ecNumber evidence="3">2.6.1.85</ecNumber>
    </submittedName>
</protein>
<dbReference type="SUPFAM" id="SSF52317">
    <property type="entry name" value="Class I glutamine amidotransferase-like"/>
    <property type="match status" value="1"/>
</dbReference>
<feature type="domain" description="Chorismate-utilising enzyme C-terminal" evidence="1">
    <location>
        <begin position="387"/>
        <end position="645"/>
    </location>
</feature>
<dbReference type="Pfam" id="PF04715">
    <property type="entry name" value="Anth_synt_I_N"/>
    <property type="match status" value="1"/>
</dbReference>
<keyword evidence="3" id="KW-0808">Transferase</keyword>
<dbReference type="EMBL" id="JAVDYJ010000001">
    <property type="protein sequence ID" value="MDR7347717.1"/>
    <property type="molecule type" value="Genomic_DNA"/>
</dbReference>
<organism evidence="3 4">
    <name type="scientific">Enteractinococcus fodinae</name>
    <dbReference type="NCBI Taxonomy" id="684663"/>
    <lineage>
        <taxon>Bacteria</taxon>
        <taxon>Bacillati</taxon>
        <taxon>Actinomycetota</taxon>
        <taxon>Actinomycetes</taxon>
        <taxon>Micrococcales</taxon>
        <taxon>Micrococcaceae</taxon>
    </lineage>
</organism>
<dbReference type="GO" id="GO:0046820">
    <property type="term" value="F:4-amino-4-deoxychorismate synthase activity"/>
    <property type="evidence" value="ECO:0007669"/>
    <property type="project" value="UniProtKB-EC"/>
</dbReference>
<dbReference type="InterPro" id="IPR015890">
    <property type="entry name" value="Chorismate_C"/>
</dbReference>
<dbReference type="InterPro" id="IPR005801">
    <property type="entry name" value="ADC_synthase"/>
</dbReference>
<dbReference type="Gene3D" id="3.60.120.10">
    <property type="entry name" value="Anthranilate synthase"/>
    <property type="match status" value="1"/>
</dbReference>
<dbReference type="InterPro" id="IPR019999">
    <property type="entry name" value="Anth_synth_I-like"/>
</dbReference>
<dbReference type="PRINTS" id="PR00095">
    <property type="entry name" value="ANTSNTHASEI"/>
</dbReference>
<dbReference type="PROSITE" id="PS51273">
    <property type="entry name" value="GATASE_TYPE_1"/>
    <property type="match status" value="1"/>
</dbReference>
<dbReference type="PANTHER" id="PTHR11236:SF18">
    <property type="entry name" value="AMINODEOXYCHORISMATE SYNTHASE"/>
    <property type="match status" value="1"/>
</dbReference>
<evidence type="ECO:0000259" key="1">
    <source>
        <dbReference type="Pfam" id="PF00425"/>
    </source>
</evidence>
<dbReference type="InterPro" id="IPR029062">
    <property type="entry name" value="Class_I_gatase-like"/>
</dbReference>
<dbReference type="Proteomes" id="UP001183794">
    <property type="component" value="Unassembled WGS sequence"/>
</dbReference>
<dbReference type="PANTHER" id="PTHR11236">
    <property type="entry name" value="AMINOBENZOATE/ANTHRANILATE SYNTHASE"/>
    <property type="match status" value="1"/>
</dbReference>
<dbReference type="RefSeq" id="WP_310174253.1">
    <property type="nucleotide sequence ID" value="NZ_BAABHE010000002.1"/>
</dbReference>
<dbReference type="EC" id="2.6.1.85" evidence="3"/>
<evidence type="ECO:0000313" key="3">
    <source>
        <dbReference type="EMBL" id="MDR7347717.1"/>
    </source>
</evidence>
<accession>A0ABU2B286</accession>
<comment type="caution">
    <text evidence="3">The sequence shown here is derived from an EMBL/GenBank/DDBJ whole genome shotgun (WGS) entry which is preliminary data.</text>
</comment>
<dbReference type="Pfam" id="PF00425">
    <property type="entry name" value="Chorismate_bind"/>
    <property type="match status" value="1"/>
</dbReference>
<dbReference type="InterPro" id="IPR006805">
    <property type="entry name" value="Anth_synth_I_N"/>
</dbReference>
<proteinExistence type="predicted"/>
<sequence length="657" mass="70492">MILLIDLHGFTTHILTHQLGAVHRVTATELPALNLETYTHIVIAHGTDTVDLTQLLSLPQVPVLALGAGYQHLAAAYGHTAVGPSQPVYGQPVAHHHTATGLFTGVAPQAPLVSYHPLRLTALDTQTFTVHALDDANAVLAYRVKDTNHWGLHADPAALQSSQGSSIIENFLALAPTSSTRAETSVSGPSTGRHVEVFTRTVAGLLNTPATFRRLQEQASASFWLDSAAAHRGQGDTTIMGTNDGPLAETIRWDVETNELEIHQATTTHRATGDVLEYLETHTWQPIQPVDMPGFTGGWVGYLGYEAKQATVDEHTNRWQAPTPDAYWIRPQAFLRYDHHQELTTLFAVEDRQLLDALEAALVFGTSSDPDIPDQHPPAGQWRLSATAYADRVAQIQTLLHAGQAAGICLTDTFETGGYRGEGLALYERLRVHNPAPYAGYLRFNTFGDALEVLSASPEKFLGVDATGAVESKPIKGTVARSSDPTMDAQVANRMATDPKFQSENLMITDLLRDDLAKVTVPGSVQVPKLMAIETFATVHQLVTTVTGQLRPEISAAAALRAVFPGGSMTGAPKLASLDALESIEAGPRGIYSGAMGWLGDNNTAEFNVIIRSMILADGVLTIGAGGAVVVASQPVEEEQEKRLKAQALLDILAEGS</sequence>
<evidence type="ECO:0000259" key="2">
    <source>
        <dbReference type="Pfam" id="PF04715"/>
    </source>
</evidence>
<gene>
    <name evidence="3" type="ORF">J2S62_001974</name>
</gene>
<evidence type="ECO:0000313" key="4">
    <source>
        <dbReference type="Proteomes" id="UP001183794"/>
    </source>
</evidence>